<name>A0A2Z6ZRV1_9LAMI</name>
<keyword evidence="2" id="KW-1185">Reference proteome</keyword>
<sequence>MVSRMASIRAHFVARWPCDGRTCRAADGHCCAQAVAPLAGRPLPAHLAHWLHDVGVAAALLCAVDGARIGAFWPAVTSGHAQEVAQRWALHASLLARQRASLCRTLCGGGRRRGRRPVMLRRCRDG</sequence>
<evidence type="ECO:0000313" key="1">
    <source>
        <dbReference type="EMBL" id="KZT75845.1"/>
    </source>
</evidence>
<dbReference type="Proteomes" id="UP000250235">
    <property type="component" value="Unassembled WGS sequence"/>
</dbReference>
<organism evidence="1 2">
    <name type="scientific">Dorcoceras hygrometricum</name>
    <dbReference type="NCBI Taxonomy" id="472368"/>
    <lineage>
        <taxon>Eukaryota</taxon>
        <taxon>Viridiplantae</taxon>
        <taxon>Streptophyta</taxon>
        <taxon>Embryophyta</taxon>
        <taxon>Tracheophyta</taxon>
        <taxon>Spermatophyta</taxon>
        <taxon>Magnoliopsida</taxon>
        <taxon>eudicotyledons</taxon>
        <taxon>Gunneridae</taxon>
        <taxon>Pentapetalae</taxon>
        <taxon>asterids</taxon>
        <taxon>lamiids</taxon>
        <taxon>Lamiales</taxon>
        <taxon>Gesneriaceae</taxon>
        <taxon>Didymocarpoideae</taxon>
        <taxon>Trichosporeae</taxon>
        <taxon>Loxocarpinae</taxon>
        <taxon>Dorcoceras</taxon>
    </lineage>
</organism>
<dbReference type="EMBL" id="KV184509">
    <property type="protein sequence ID" value="KZT75845.1"/>
    <property type="molecule type" value="Genomic_DNA"/>
</dbReference>
<dbReference type="AlphaFoldDB" id="A0A2Z6ZRV1"/>
<proteinExistence type="predicted"/>
<protein>
    <submittedName>
        <fullName evidence="1">Pentatricopeptide repeat-containing protein</fullName>
    </submittedName>
</protein>
<reference evidence="1 2" key="1">
    <citation type="journal article" date="2015" name="Proc. Natl. Acad. Sci. U.S.A.">
        <title>The resurrection genome of Boea hygrometrica: A blueprint for survival of dehydration.</title>
        <authorList>
            <person name="Xiao L."/>
            <person name="Yang G."/>
            <person name="Zhang L."/>
            <person name="Yang X."/>
            <person name="Zhao S."/>
            <person name="Ji Z."/>
            <person name="Zhou Q."/>
            <person name="Hu M."/>
            <person name="Wang Y."/>
            <person name="Chen M."/>
            <person name="Xu Y."/>
            <person name="Jin H."/>
            <person name="Xiao X."/>
            <person name="Hu G."/>
            <person name="Bao F."/>
            <person name="Hu Y."/>
            <person name="Wan P."/>
            <person name="Li L."/>
            <person name="Deng X."/>
            <person name="Kuang T."/>
            <person name="Xiang C."/>
            <person name="Zhu J.K."/>
            <person name="Oliver M.J."/>
            <person name="He Y."/>
        </authorList>
    </citation>
    <scope>NUCLEOTIDE SEQUENCE [LARGE SCALE GENOMIC DNA]</scope>
    <source>
        <strain evidence="2">cv. XS01</strain>
    </source>
</reference>
<evidence type="ECO:0000313" key="2">
    <source>
        <dbReference type="Proteomes" id="UP000250235"/>
    </source>
</evidence>
<gene>
    <name evidence="1" type="ORF">F511_47132</name>
</gene>
<accession>A0A2Z6ZRV1</accession>